<protein>
    <recommendedName>
        <fullName evidence="3">ParB-like nuclease domain-containing protein</fullName>
    </recommendedName>
</protein>
<name>A0A1H1G9S0_9BURK</name>
<evidence type="ECO:0000313" key="1">
    <source>
        <dbReference type="EMBL" id="SDR09819.1"/>
    </source>
</evidence>
<dbReference type="EMBL" id="FNKX01000001">
    <property type="protein sequence ID" value="SDR09819.1"/>
    <property type="molecule type" value="Genomic_DNA"/>
</dbReference>
<evidence type="ECO:0000313" key="2">
    <source>
        <dbReference type="Proteomes" id="UP000199365"/>
    </source>
</evidence>
<dbReference type="RefSeq" id="WP_143037146.1">
    <property type="nucleotide sequence ID" value="NZ_FNKX01000001.1"/>
</dbReference>
<reference evidence="2" key="1">
    <citation type="submission" date="2016-10" db="EMBL/GenBank/DDBJ databases">
        <authorList>
            <person name="Varghese N."/>
            <person name="Submissions S."/>
        </authorList>
    </citation>
    <scope>NUCLEOTIDE SEQUENCE [LARGE SCALE GENOMIC DNA]</scope>
    <source>
        <strain evidence="2">DUS833</strain>
    </source>
</reference>
<organism evidence="1 2">
    <name type="scientific">Paraburkholderia tuberum</name>
    <dbReference type="NCBI Taxonomy" id="157910"/>
    <lineage>
        <taxon>Bacteria</taxon>
        <taxon>Pseudomonadati</taxon>
        <taxon>Pseudomonadota</taxon>
        <taxon>Betaproteobacteria</taxon>
        <taxon>Burkholderiales</taxon>
        <taxon>Burkholderiaceae</taxon>
        <taxon>Paraburkholderia</taxon>
    </lineage>
</organism>
<accession>A0A1H1G9S0</accession>
<dbReference type="Proteomes" id="UP000199365">
    <property type="component" value="Unassembled WGS sequence"/>
</dbReference>
<dbReference type="SUPFAM" id="SSF110849">
    <property type="entry name" value="ParB/Sulfiredoxin"/>
    <property type="match status" value="1"/>
</dbReference>
<sequence length="133" mass="14994">MNCPLVDDDTIQAYARAVIEAEGFAAFRPTAPAYRYAVAGLSSERFPPERLHTLPIAEIEPPLRDVGVALFPRAKRILDGMLRGDALPPIYLELLPEIPGPYRYRTTDGFHRFHLSRVLSFSQIPAIVWLSFE</sequence>
<dbReference type="STRING" id="157910.SAMN05445850_2781"/>
<evidence type="ECO:0008006" key="3">
    <source>
        <dbReference type="Google" id="ProtNLM"/>
    </source>
</evidence>
<proteinExistence type="predicted"/>
<dbReference type="AlphaFoldDB" id="A0A1H1G9S0"/>
<keyword evidence="2" id="KW-1185">Reference proteome</keyword>
<dbReference type="InterPro" id="IPR036086">
    <property type="entry name" value="ParB/Sulfiredoxin_sf"/>
</dbReference>
<gene>
    <name evidence="1" type="ORF">SAMN05445850_2781</name>
</gene>